<name>A0A7H8R351_TALRU</name>
<dbReference type="InterPro" id="IPR029058">
    <property type="entry name" value="AB_hydrolase_fold"/>
</dbReference>
<evidence type="ECO:0000313" key="2">
    <source>
        <dbReference type="Proteomes" id="UP000509510"/>
    </source>
</evidence>
<dbReference type="Gene3D" id="3.40.50.1820">
    <property type="entry name" value="alpha/beta hydrolase"/>
    <property type="match status" value="1"/>
</dbReference>
<sequence>MSATTENTFSSFIRLSPSIYLVPPRTTTTTTPNAETKTNPPPTIILSFWYSAPPRALVKYVAHYAQLAPSSRIIFILSGPRDFYLYPTLASHRRRLKPAIDLLLQNQKSVDDNDHAYIHLFSNGGMFTTAHLLLAYKHATGKPLRISAMVLDSAPGVAAPSKSLRALAYGLPQTLIIRQIGYGLLAMMVWGGWIVRRLLLRMEDPFAFTRRATLDKGLVIAASSSSNNNYKKKADDGAVIKSCYIYSESDDLVPWKDVEEHAAWAVSKGREVDLEKFKGSPHVGHMRQDPERYWAIVERFLFH</sequence>
<dbReference type="EMBL" id="CP055901">
    <property type="protein sequence ID" value="QKX60722.1"/>
    <property type="molecule type" value="Genomic_DNA"/>
</dbReference>
<evidence type="ECO:0000313" key="1">
    <source>
        <dbReference type="EMBL" id="QKX60722.1"/>
    </source>
</evidence>
<dbReference type="OrthoDB" id="77878at2759"/>
<gene>
    <name evidence="1" type="ORF">TRUGW13939_07868</name>
</gene>
<protein>
    <recommendedName>
        <fullName evidence="3">Indole-diterpene biosynthesis protein PaxU</fullName>
    </recommendedName>
</protein>
<evidence type="ECO:0008006" key="3">
    <source>
        <dbReference type="Google" id="ProtNLM"/>
    </source>
</evidence>
<dbReference type="InterPro" id="IPR008547">
    <property type="entry name" value="DUF829_TMEM53"/>
</dbReference>
<keyword evidence="2" id="KW-1185">Reference proteome</keyword>
<proteinExistence type="predicted"/>
<dbReference type="Pfam" id="PF05705">
    <property type="entry name" value="DUF829"/>
    <property type="match status" value="1"/>
</dbReference>
<dbReference type="PANTHER" id="PTHR12265:SF36">
    <property type="entry name" value="P450, PUTATIVE (EUROFUNG)-RELATED"/>
    <property type="match status" value="1"/>
</dbReference>
<dbReference type="Proteomes" id="UP000509510">
    <property type="component" value="Chromosome IV"/>
</dbReference>
<reference evidence="2" key="1">
    <citation type="submission" date="2020-06" db="EMBL/GenBank/DDBJ databases">
        <title>A chromosome-scale genome assembly of Talaromyces rugulosus W13939.</title>
        <authorList>
            <person name="Wang B."/>
            <person name="Guo L."/>
            <person name="Ye K."/>
            <person name="Wang L."/>
        </authorList>
    </citation>
    <scope>NUCLEOTIDE SEQUENCE [LARGE SCALE GENOMIC DNA]</scope>
    <source>
        <strain evidence="2">W13939</strain>
    </source>
</reference>
<dbReference type="PANTHER" id="PTHR12265">
    <property type="entry name" value="TRANSMEMBRANE PROTEIN 53"/>
    <property type="match status" value="1"/>
</dbReference>
<dbReference type="KEGG" id="trg:TRUGW13939_07868"/>
<dbReference type="RefSeq" id="XP_035346898.1">
    <property type="nucleotide sequence ID" value="XM_035491005.1"/>
</dbReference>
<dbReference type="AlphaFoldDB" id="A0A7H8R351"/>
<dbReference type="GeneID" id="55995358"/>
<dbReference type="SUPFAM" id="SSF53474">
    <property type="entry name" value="alpha/beta-Hydrolases"/>
    <property type="match status" value="1"/>
</dbReference>
<organism evidence="1 2">
    <name type="scientific">Talaromyces rugulosus</name>
    <name type="common">Penicillium rugulosum</name>
    <dbReference type="NCBI Taxonomy" id="121627"/>
    <lineage>
        <taxon>Eukaryota</taxon>
        <taxon>Fungi</taxon>
        <taxon>Dikarya</taxon>
        <taxon>Ascomycota</taxon>
        <taxon>Pezizomycotina</taxon>
        <taxon>Eurotiomycetes</taxon>
        <taxon>Eurotiomycetidae</taxon>
        <taxon>Eurotiales</taxon>
        <taxon>Trichocomaceae</taxon>
        <taxon>Talaromyces</taxon>
        <taxon>Talaromyces sect. Islandici</taxon>
    </lineage>
</organism>
<accession>A0A7H8R351</accession>